<gene>
    <name evidence="1" type="ORF">HKW66_Vig0089970</name>
</gene>
<organism evidence="1 2">
    <name type="scientific">Phaseolus angularis</name>
    <name type="common">Azuki bean</name>
    <name type="synonym">Vigna angularis</name>
    <dbReference type="NCBI Taxonomy" id="3914"/>
    <lineage>
        <taxon>Eukaryota</taxon>
        <taxon>Viridiplantae</taxon>
        <taxon>Streptophyta</taxon>
        <taxon>Embryophyta</taxon>
        <taxon>Tracheophyta</taxon>
        <taxon>Spermatophyta</taxon>
        <taxon>Magnoliopsida</taxon>
        <taxon>eudicotyledons</taxon>
        <taxon>Gunneridae</taxon>
        <taxon>Pentapetalae</taxon>
        <taxon>rosids</taxon>
        <taxon>fabids</taxon>
        <taxon>Fabales</taxon>
        <taxon>Fabaceae</taxon>
        <taxon>Papilionoideae</taxon>
        <taxon>50 kb inversion clade</taxon>
        <taxon>NPAAA clade</taxon>
        <taxon>indigoferoid/millettioid clade</taxon>
        <taxon>Phaseoleae</taxon>
        <taxon>Vigna</taxon>
    </lineage>
</organism>
<sequence length="113" mass="13126">MHASIHISGSKSLPSIKLELDMLGKKIEVKEAENIYLNESIERMDKELQQIKEVLSECEKEKQPIHNQLRVCQVGQSLFGILTQFHQIEVFRFSYSFFVKFLLKIAKNVNDDS</sequence>
<dbReference type="Proteomes" id="UP000743370">
    <property type="component" value="Unassembled WGS sequence"/>
</dbReference>
<comment type="caution">
    <text evidence="1">The sequence shown here is derived from an EMBL/GenBank/DDBJ whole genome shotgun (WGS) entry which is preliminary data.</text>
</comment>
<evidence type="ECO:0000313" key="2">
    <source>
        <dbReference type="Proteomes" id="UP000743370"/>
    </source>
</evidence>
<accession>A0A8T0KHR9</accession>
<reference evidence="1 2" key="1">
    <citation type="submission" date="2020-05" db="EMBL/GenBank/DDBJ databases">
        <title>Vigna angularis (adzuki bean) Var. LongXiaoDou No. 4 denovo assembly.</title>
        <authorList>
            <person name="Xiang H."/>
        </authorList>
    </citation>
    <scope>NUCLEOTIDE SEQUENCE [LARGE SCALE GENOMIC DNA]</scope>
    <source>
        <tissue evidence="1">Leaf</tissue>
    </source>
</reference>
<evidence type="ECO:0000313" key="1">
    <source>
        <dbReference type="EMBL" id="KAG2398522.1"/>
    </source>
</evidence>
<dbReference type="AlphaFoldDB" id="A0A8T0KHR9"/>
<proteinExistence type="predicted"/>
<name>A0A8T0KHR9_PHAAN</name>
<protein>
    <submittedName>
        <fullName evidence="1">Uncharacterized protein</fullName>
    </submittedName>
</protein>
<dbReference type="EMBL" id="JABFOF010000004">
    <property type="protein sequence ID" value="KAG2398522.1"/>
    <property type="molecule type" value="Genomic_DNA"/>
</dbReference>